<proteinExistence type="predicted"/>
<gene>
    <name evidence="1" type="ORF">GIL414_LOCUS46052</name>
</gene>
<dbReference type="EMBL" id="CAJOBJ010143524">
    <property type="protein sequence ID" value="CAF4773758.1"/>
    <property type="molecule type" value="Genomic_DNA"/>
</dbReference>
<protein>
    <submittedName>
        <fullName evidence="1">Uncharacterized protein</fullName>
    </submittedName>
</protein>
<reference evidence="1" key="1">
    <citation type="submission" date="2021-02" db="EMBL/GenBank/DDBJ databases">
        <authorList>
            <person name="Nowell W R."/>
        </authorList>
    </citation>
    <scope>NUCLEOTIDE SEQUENCE</scope>
</reference>
<dbReference type="Proteomes" id="UP000681720">
    <property type="component" value="Unassembled WGS sequence"/>
</dbReference>
<feature type="non-terminal residue" evidence="1">
    <location>
        <position position="44"/>
    </location>
</feature>
<sequence>MGAFTFEDICNMDETPLALFGDQAKQCVNDIGTNNEINGYISNK</sequence>
<accession>A0A8S3AWR1</accession>
<evidence type="ECO:0000313" key="2">
    <source>
        <dbReference type="Proteomes" id="UP000681720"/>
    </source>
</evidence>
<evidence type="ECO:0000313" key="1">
    <source>
        <dbReference type="EMBL" id="CAF4773758.1"/>
    </source>
</evidence>
<organism evidence="1 2">
    <name type="scientific">Rotaria magnacalcarata</name>
    <dbReference type="NCBI Taxonomy" id="392030"/>
    <lineage>
        <taxon>Eukaryota</taxon>
        <taxon>Metazoa</taxon>
        <taxon>Spiralia</taxon>
        <taxon>Gnathifera</taxon>
        <taxon>Rotifera</taxon>
        <taxon>Eurotatoria</taxon>
        <taxon>Bdelloidea</taxon>
        <taxon>Philodinida</taxon>
        <taxon>Philodinidae</taxon>
        <taxon>Rotaria</taxon>
    </lineage>
</organism>
<comment type="caution">
    <text evidence="1">The sequence shown here is derived from an EMBL/GenBank/DDBJ whole genome shotgun (WGS) entry which is preliminary data.</text>
</comment>
<dbReference type="AlphaFoldDB" id="A0A8S3AWR1"/>
<name>A0A8S3AWR1_9BILA</name>